<feature type="transmembrane region" description="Helical" evidence="7">
    <location>
        <begin position="39"/>
        <end position="63"/>
    </location>
</feature>
<protein>
    <recommendedName>
        <fullName evidence="7">FXYD domain-containing ion transport regulator</fullName>
    </recommendedName>
</protein>
<reference evidence="8" key="2">
    <citation type="submission" date="2025-08" db="UniProtKB">
        <authorList>
            <consortium name="Ensembl"/>
        </authorList>
    </citation>
    <scope>IDENTIFICATION</scope>
</reference>
<keyword evidence="4 7" id="KW-0812">Transmembrane</keyword>
<dbReference type="Pfam" id="PF02038">
    <property type="entry name" value="ATP1G1_PLM_MAT8"/>
    <property type="match status" value="1"/>
</dbReference>
<keyword evidence="5 7" id="KW-0406">Ion transport</keyword>
<evidence type="ECO:0000256" key="3">
    <source>
        <dbReference type="ARBA" id="ARBA00022448"/>
    </source>
</evidence>
<evidence type="ECO:0000256" key="5">
    <source>
        <dbReference type="ARBA" id="ARBA00023065"/>
    </source>
</evidence>
<dbReference type="Ensembl" id="ENSSMAT00000073764.1">
    <property type="protein sequence ID" value="ENSSMAP00000041216.1"/>
    <property type="gene ID" value="ENSSMAG00000029379.1"/>
</dbReference>
<name>A0A8D3C1Q8_SCOMX</name>
<reference evidence="8" key="1">
    <citation type="submission" date="2023-05" db="EMBL/GenBank/DDBJ databases">
        <title>High-quality long-read genome of Scophthalmus maximus.</title>
        <authorList>
            <person name="Lien S."/>
            <person name="Martinez P."/>
        </authorList>
    </citation>
    <scope>NUCLEOTIDE SEQUENCE [LARGE SCALE GENOMIC DNA]</scope>
</reference>
<dbReference type="AlphaFoldDB" id="A0A8D3C1Q8"/>
<comment type="subcellular location">
    <subcellularLocation>
        <location evidence="1">Membrane</location>
        <topology evidence="1">Single-pass membrane protein</topology>
    </subcellularLocation>
</comment>
<dbReference type="GO" id="GO:0006811">
    <property type="term" value="P:monoatomic ion transport"/>
    <property type="evidence" value="ECO:0007669"/>
    <property type="project" value="UniProtKB-KW"/>
</dbReference>
<evidence type="ECO:0000256" key="2">
    <source>
        <dbReference type="ARBA" id="ARBA00005948"/>
    </source>
</evidence>
<evidence type="ECO:0000256" key="4">
    <source>
        <dbReference type="ARBA" id="ARBA00022692"/>
    </source>
</evidence>
<dbReference type="GO" id="GO:0099106">
    <property type="term" value="F:ion channel regulator activity"/>
    <property type="evidence" value="ECO:0007669"/>
    <property type="project" value="InterPro"/>
</dbReference>
<keyword evidence="7" id="KW-1133">Transmembrane helix</keyword>
<accession>A0A8D3C1Q8</accession>
<evidence type="ECO:0000256" key="7">
    <source>
        <dbReference type="RuleBase" id="RU364131"/>
    </source>
</evidence>
<evidence type="ECO:0000313" key="9">
    <source>
        <dbReference type="Proteomes" id="UP000694558"/>
    </source>
</evidence>
<evidence type="ECO:0000256" key="1">
    <source>
        <dbReference type="ARBA" id="ARBA00004167"/>
    </source>
</evidence>
<keyword evidence="6 7" id="KW-0472">Membrane</keyword>
<comment type="similarity">
    <text evidence="2 7">Belongs to the FXYD family.</text>
</comment>
<evidence type="ECO:0000313" key="8">
    <source>
        <dbReference type="Ensembl" id="ENSSMAP00000041216.1"/>
    </source>
</evidence>
<dbReference type="GO" id="GO:0016020">
    <property type="term" value="C:membrane"/>
    <property type="evidence" value="ECO:0007669"/>
    <property type="project" value="UniProtKB-SubCell"/>
</dbReference>
<organism evidence="8 9">
    <name type="scientific">Scophthalmus maximus</name>
    <name type="common">Turbot</name>
    <name type="synonym">Psetta maxima</name>
    <dbReference type="NCBI Taxonomy" id="52904"/>
    <lineage>
        <taxon>Eukaryota</taxon>
        <taxon>Metazoa</taxon>
        <taxon>Chordata</taxon>
        <taxon>Craniata</taxon>
        <taxon>Vertebrata</taxon>
        <taxon>Euteleostomi</taxon>
        <taxon>Actinopterygii</taxon>
        <taxon>Neopterygii</taxon>
        <taxon>Teleostei</taxon>
        <taxon>Neoteleostei</taxon>
        <taxon>Acanthomorphata</taxon>
        <taxon>Carangaria</taxon>
        <taxon>Pleuronectiformes</taxon>
        <taxon>Pleuronectoidei</taxon>
        <taxon>Scophthalmidae</taxon>
        <taxon>Scophthalmus</taxon>
    </lineage>
</organism>
<dbReference type="GO" id="GO:0043269">
    <property type="term" value="P:regulation of monoatomic ion transport"/>
    <property type="evidence" value="ECO:0007669"/>
    <property type="project" value="InterPro"/>
</dbReference>
<evidence type="ECO:0000256" key="6">
    <source>
        <dbReference type="ARBA" id="ARBA00023136"/>
    </source>
</evidence>
<dbReference type="Gene3D" id="1.20.5.780">
    <property type="entry name" value="Single helix bin"/>
    <property type="match status" value="1"/>
</dbReference>
<dbReference type="InterPro" id="IPR000272">
    <property type="entry name" value="Ion-transport_regulator_FXYD"/>
</dbReference>
<sequence>MSRICLFSFLLVLLCLMQYFCFGVLISTILFLTDYERLRIGGLVCAFLLMIGGLSVILCKCAAKSHGLTRKYNL</sequence>
<keyword evidence="3 7" id="KW-0813">Transport</keyword>
<dbReference type="GeneTree" id="ENSGT01040000244371"/>
<dbReference type="Proteomes" id="UP000694558">
    <property type="component" value="Chromosome 1"/>
</dbReference>
<proteinExistence type="inferred from homology"/>